<organism evidence="1">
    <name type="scientific">Rhizophora mucronata</name>
    <name type="common">Asiatic mangrove</name>
    <dbReference type="NCBI Taxonomy" id="61149"/>
    <lineage>
        <taxon>Eukaryota</taxon>
        <taxon>Viridiplantae</taxon>
        <taxon>Streptophyta</taxon>
        <taxon>Embryophyta</taxon>
        <taxon>Tracheophyta</taxon>
        <taxon>Spermatophyta</taxon>
        <taxon>Magnoliopsida</taxon>
        <taxon>eudicotyledons</taxon>
        <taxon>Gunneridae</taxon>
        <taxon>Pentapetalae</taxon>
        <taxon>rosids</taxon>
        <taxon>fabids</taxon>
        <taxon>Malpighiales</taxon>
        <taxon>Rhizophoraceae</taxon>
        <taxon>Rhizophora</taxon>
    </lineage>
</organism>
<evidence type="ECO:0000313" key="1">
    <source>
        <dbReference type="EMBL" id="MBX66222.1"/>
    </source>
</evidence>
<name>A0A2P2QGT2_RHIMU</name>
<protein>
    <submittedName>
        <fullName evidence="1">Uncharacterized protein</fullName>
    </submittedName>
</protein>
<accession>A0A2P2QGT2</accession>
<sequence length="26" mass="2990">MNTESLFFSNPRMSNTPMLCCIPLNE</sequence>
<dbReference type="EMBL" id="GGEC01085738">
    <property type="protein sequence ID" value="MBX66222.1"/>
    <property type="molecule type" value="Transcribed_RNA"/>
</dbReference>
<reference evidence="1" key="1">
    <citation type="submission" date="2018-02" db="EMBL/GenBank/DDBJ databases">
        <title>Rhizophora mucronata_Transcriptome.</title>
        <authorList>
            <person name="Meera S.P."/>
            <person name="Sreeshan A."/>
            <person name="Augustine A."/>
        </authorList>
    </citation>
    <scope>NUCLEOTIDE SEQUENCE</scope>
    <source>
        <tissue evidence="1">Leaf</tissue>
    </source>
</reference>
<proteinExistence type="predicted"/>
<dbReference type="AlphaFoldDB" id="A0A2P2QGT2"/>